<name>A0A1W0X384_HYPEX</name>
<comment type="caution">
    <text evidence="1">The sequence shown here is derived from an EMBL/GenBank/DDBJ whole genome shotgun (WGS) entry which is preliminary data.</text>
</comment>
<dbReference type="AlphaFoldDB" id="A0A1W0X384"/>
<dbReference type="EMBL" id="MTYJ01000020">
    <property type="protein sequence ID" value="OQV21959.1"/>
    <property type="molecule type" value="Genomic_DNA"/>
</dbReference>
<protein>
    <submittedName>
        <fullName evidence="1">Uncharacterized protein</fullName>
    </submittedName>
</protein>
<evidence type="ECO:0000313" key="2">
    <source>
        <dbReference type="Proteomes" id="UP000192578"/>
    </source>
</evidence>
<evidence type="ECO:0000313" key="1">
    <source>
        <dbReference type="EMBL" id="OQV21959.1"/>
    </source>
</evidence>
<accession>A0A1W0X384</accession>
<dbReference type="Proteomes" id="UP000192578">
    <property type="component" value="Unassembled WGS sequence"/>
</dbReference>
<reference evidence="2" key="1">
    <citation type="submission" date="2017-01" db="EMBL/GenBank/DDBJ databases">
        <title>Comparative genomics of anhydrobiosis in the tardigrade Hypsibius dujardini.</title>
        <authorList>
            <person name="Yoshida Y."/>
            <person name="Koutsovoulos G."/>
            <person name="Laetsch D."/>
            <person name="Stevens L."/>
            <person name="Kumar S."/>
            <person name="Horikawa D."/>
            <person name="Ishino K."/>
            <person name="Komine S."/>
            <person name="Tomita M."/>
            <person name="Blaxter M."/>
            <person name="Arakawa K."/>
        </authorList>
    </citation>
    <scope>NUCLEOTIDE SEQUENCE [LARGE SCALE GENOMIC DNA]</scope>
    <source>
        <strain evidence="2">Z151</strain>
    </source>
</reference>
<sequence>MFYSRTLMMAFRMRTKIPSPDQALNGPRNFERLWMPSAAMLLTIAGVGLSTFSVHQMSATCCPPSFALTKRVTE</sequence>
<gene>
    <name evidence="1" type="ORF">BV898_04170</name>
</gene>
<organism evidence="1 2">
    <name type="scientific">Hypsibius exemplaris</name>
    <name type="common">Freshwater tardigrade</name>
    <dbReference type="NCBI Taxonomy" id="2072580"/>
    <lineage>
        <taxon>Eukaryota</taxon>
        <taxon>Metazoa</taxon>
        <taxon>Ecdysozoa</taxon>
        <taxon>Tardigrada</taxon>
        <taxon>Eutardigrada</taxon>
        <taxon>Parachela</taxon>
        <taxon>Hypsibioidea</taxon>
        <taxon>Hypsibiidae</taxon>
        <taxon>Hypsibius</taxon>
    </lineage>
</organism>
<proteinExistence type="predicted"/>
<keyword evidence="2" id="KW-1185">Reference proteome</keyword>